<protein>
    <recommendedName>
        <fullName evidence="5">DUF4328 domain-containing protein</fullName>
    </recommendedName>
</protein>
<feature type="region of interest" description="Disordered" evidence="1">
    <location>
        <begin position="207"/>
        <end position="227"/>
    </location>
</feature>
<feature type="transmembrane region" description="Helical" evidence="2">
    <location>
        <begin position="87"/>
        <end position="111"/>
    </location>
</feature>
<keyword evidence="2" id="KW-0472">Membrane</keyword>
<feature type="transmembrane region" description="Helical" evidence="2">
    <location>
        <begin position="132"/>
        <end position="152"/>
    </location>
</feature>
<evidence type="ECO:0000313" key="3">
    <source>
        <dbReference type="EMBL" id="WUI83804.1"/>
    </source>
</evidence>
<organism evidence="3 4">
    <name type="scientific">Micromonospora zamorensis</name>
    <dbReference type="NCBI Taxonomy" id="709883"/>
    <lineage>
        <taxon>Bacteria</taxon>
        <taxon>Bacillati</taxon>
        <taxon>Actinomycetota</taxon>
        <taxon>Actinomycetes</taxon>
        <taxon>Micromonosporales</taxon>
        <taxon>Micromonosporaceae</taxon>
        <taxon>Micromonospora</taxon>
    </lineage>
</organism>
<evidence type="ECO:0000256" key="1">
    <source>
        <dbReference type="SAM" id="MobiDB-lite"/>
    </source>
</evidence>
<evidence type="ECO:0000313" key="4">
    <source>
        <dbReference type="Proteomes" id="UP001346877"/>
    </source>
</evidence>
<evidence type="ECO:0000256" key="2">
    <source>
        <dbReference type="SAM" id="Phobius"/>
    </source>
</evidence>
<sequence>MLGLAAQENTLHCMKCGASLEHPGQGHTCRSSTPPAAPRTAGWDVATWFVVGFAILFALAAIVAAVLGSIPSARARPLPPSGTGAAVGFVLANLTLFVAIIGLAVSGLIWGRGTRQLAEAHGSSGRSYSRHWGTRVFPACVVCSAAIAWLATDRTAPAVLFGQAALRALGAAALIGGVLHSRTRVLRLIAHVNRVVAGHYSPVARQDPAWPLSPTPTSDDWNAGQWDPDVLRDIEARRRRDRT</sequence>
<evidence type="ECO:0008006" key="5">
    <source>
        <dbReference type="Google" id="ProtNLM"/>
    </source>
</evidence>
<reference evidence="3 4" key="1">
    <citation type="submission" date="2022-10" db="EMBL/GenBank/DDBJ databases">
        <title>The complete genomes of actinobacterial strains from the NBC collection.</title>
        <authorList>
            <person name="Joergensen T.S."/>
            <person name="Alvarez Arevalo M."/>
            <person name="Sterndorff E.B."/>
            <person name="Faurdal D."/>
            <person name="Vuksanovic O."/>
            <person name="Mourched A.-S."/>
            <person name="Charusanti P."/>
            <person name="Shaw S."/>
            <person name="Blin K."/>
            <person name="Weber T."/>
        </authorList>
    </citation>
    <scope>NUCLEOTIDE SEQUENCE [LARGE SCALE GENOMIC DNA]</scope>
    <source>
        <strain evidence="3 4">NBC_00396</strain>
    </source>
</reference>
<feature type="transmembrane region" description="Helical" evidence="2">
    <location>
        <begin position="158"/>
        <end position="179"/>
    </location>
</feature>
<gene>
    <name evidence="3" type="ORF">OG375_05535</name>
</gene>
<proteinExistence type="predicted"/>
<name>A0ABZ1PK36_9ACTN</name>
<dbReference type="EMBL" id="CP107941">
    <property type="protein sequence ID" value="WUI83804.1"/>
    <property type="molecule type" value="Genomic_DNA"/>
</dbReference>
<feature type="transmembrane region" description="Helical" evidence="2">
    <location>
        <begin position="45"/>
        <end position="67"/>
    </location>
</feature>
<dbReference type="Proteomes" id="UP001346877">
    <property type="component" value="Chromosome"/>
</dbReference>
<keyword evidence="2" id="KW-0812">Transmembrane</keyword>
<dbReference type="RefSeq" id="WP_328373297.1">
    <property type="nucleotide sequence ID" value="NZ_CP107936.1"/>
</dbReference>
<accession>A0ABZ1PK36</accession>
<keyword evidence="4" id="KW-1185">Reference proteome</keyword>
<keyword evidence="2" id="KW-1133">Transmembrane helix</keyword>